<feature type="active site" description="Proton donor" evidence="7">
    <location>
        <position position="101"/>
    </location>
</feature>
<accession>A0A7G5XKW4</accession>
<evidence type="ECO:0000313" key="9">
    <source>
        <dbReference type="Proteomes" id="UP000515344"/>
    </source>
</evidence>
<protein>
    <recommendedName>
        <fullName evidence="3 7">6,7-dimethyl-8-ribityllumazine synthase</fullName>
        <shortName evidence="7">DMRL synthase</shortName>
        <shortName evidence="7">LS</shortName>
        <shortName evidence="7">Lumazine synthase</shortName>
        <ecNumber evidence="3 7">2.5.1.78</ecNumber>
    </recommendedName>
</protein>
<dbReference type="GO" id="GO:0009349">
    <property type="term" value="C:riboflavin synthase complex"/>
    <property type="evidence" value="ECO:0007669"/>
    <property type="project" value="UniProtKB-UniRule"/>
</dbReference>
<dbReference type="Gene3D" id="3.40.50.960">
    <property type="entry name" value="Lumazine/riboflavin synthase"/>
    <property type="match status" value="1"/>
</dbReference>
<evidence type="ECO:0000313" key="8">
    <source>
        <dbReference type="EMBL" id="QNA46117.1"/>
    </source>
</evidence>
<evidence type="ECO:0000256" key="4">
    <source>
        <dbReference type="ARBA" id="ARBA00022619"/>
    </source>
</evidence>
<gene>
    <name evidence="7 8" type="primary">ribH</name>
    <name evidence="8" type="ORF">H4075_08025</name>
</gene>
<evidence type="ECO:0000256" key="3">
    <source>
        <dbReference type="ARBA" id="ARBA00012664"/>
    </source>
</evidence>
<evidence type="ECO:0000256" key="6">
    <source>
        <dbReference type="ARBA" id="ARBA00048785"/>
    </source>
</evidence>
<evidence type="ECO:0000256" key="2">
    <source>
        <dbReference type="ARBA" id="ARBA00007424"/>
    </source>
</evidence>
<dbReference type="CDD" id="cd09209">
    <property type="entry name" value="Lumazine_synthase-I"/>
    <property type="match status" value="1"/>
</dbReference>
<dbReference type="AlphaFoldDB" id="A0A7G5XKW4"/>
<comment type="pathway">
    <text evidence="1 7">Cofactor biosynthesis; riboflavin biosynthesis; riboflavin from 2-hydroxy-3-oxobutyl phosphate and 5-amino-6-(D-ribitylamino)uracil: step 1/2.</text>
</comment>
<dbReference type="GO" id="GO:0009231">
    <property type="term" value="P:riboflavin biosynthetic process"/>
    <property type="evidence" value="ECO:0007669"/>
    <property type="project" value="UniProtKB-UniRule"/>
</dbReference>
<comment type="similarity">
    <text evidence="2 7">Belongs to the DMRL synthase family.</text>
</comment>
<dbReference type="GO" id="GO:0000906">
    <property type="term" value="F:6,7-dimethyl-8-ribityllumazine synthase activity"/>
    <property type="evidence" value="ECO:0007669"/>
    <property type="project" value="UniProtKB-UniRule"/>
</dbReference>
<dbReference type="Pfam" id="PF00885">
    <property type="entry name" value="DMRL_synthase"/>
    <property type="match status" value="1"/>
</dbReference>
<feature type="binding site" evidence="7">
    <location>
        <begin position="93"/>
        <end position="95"/>
    </location>
    <ligand>
        <name>5-amino-6-(D-ribitylamino)uracil</name>
        <dbReference type="ChEBI" id="CHEBI:15934"/>
    </ligand>
</feature>
<sequence>MAEVSNSNLYQLTAGTHDFSGACVVLVRTEWNAAVIDELEKGCRKILDEFGVNEVLTVTVPGAVEIGFAVKAYWESKSRHIKTRPHAFITLGCIVRGDTPHFDYVCKAVTDSVTQLNLTLDVPVIFGVLTVENQQQAIDRIGGSHGHKGEEAAITALKMILLNTSLKK</sequence>
<feature type="binding site" evidence="7">
    <location>
        <begin position="98"/>
        <end position="99"/>
    </location>
    <ligand>
        <name>(2S)-2-hydroxy-3-oxobutyl phosphate</name>
        <dbReference type="ChEBI" id="CHEBI:58830"/>
    </ligand>
</feature>
<evidence type="ECO:0000256" key="5">
    <source>
        <dbReference type="ARBA" id="ARBA00022679"/>
    </source>
</evidence>
<evidence type="ECO:0000256" key="7">
    <source>
        <dbReference type="HAMAP-Rule" id="MF_00178"/>
    </source>
</evidence>
<dbReference type="SUPFAM" id="SSF52121">
    <property type="entry name" value="Lumazine synthase"/>
    <property type="match status" value="1"/>
</dbReference>
<dbReference type="EMBL" id="CP060007">
    <property type="protein sequence ID" value="QNA46117.1"/>
    <property type="molecule type" value="Genomic_DNA"/>
</dbReference>
<keyword evidence="4 7" id="KW-0686">Riboflavin biosynthesis</keyword>
<dbReference type="PANTHER" id="PTHR21058">
    <property type="entry name" value="6,7-DIMETHYL-8-RIBITYLLUMAZINE SYNTHASE DMRL SYNTHASE LUMAZINE SYNTHASE"/>
    <property type="match status" value="1"/>
</dbReference>
<proteinExistence type="inferred from homology"/>
<dbReference type="HAMAP" id="MF_00178">
    <property type="entry name" value="Lumazine_synth"/>
    <property type="match status" value="1"/>
</dbReference>
<evidence type="ECO:0000256" key="1">
    <source>
        <dbReference type="ARBA" id="ARBA00004917"/>
    </source>
</evidence>
<feature type="binding site" evidence="7">
    <location>
        <position position="31"/>
    </location>
    <ligand>
        <name>5-amino-6-(D-ribitylamino)uracil</name>
        <dbReference type="ChEBI" id="CHEBI:15934"/>
    </ligand>
</feature>
<feature type="binding site" evidence="7">
    <location>
        <position position="126"/>
    </location>
    <ligand>
        <name>5-amino-6-(D-ribitylamino)uracil</name>
        <dbReference type="ChEBI" id="CHEBI:15934"/>
    </ligand>
</feature>
<dbReference type="InterPro" id="IPR002180">
    <property type="entry name" value="LS/RS"/>
</dbReference>
<organism evidence="8 9">
    <name type="scientific">Lacibacter sediminis</name>
    <dbReference type="NCBI Taxonomy" id="2760713"/>
    <lineage>
        <taxon>Bacteria</taxon>
        <taxon>Pseudomonadati</taxon>
        <taxon>Bacteroidota</taxon>
        <taxon>Chitinophagia</taxon>
        <taxon>Chitinophagales</taxon>
        <taxon>Chitinophagaceae</taxon>
        <taxon>Lacibacter</taxon>
    </lineage>
</organism>
<keyword evidence="9" id="KW-1185">Reference proteome</keyword>
<dbReference type="RefSeq" id="WP_182805756.1">
    <property type="nucleotide sequence ID" value="NZ_CP060007.1"/>
</dbReference>
<dbReference type="GO" id="GO:0005829">
    <property type="term" value="C:cytosol"/>
    <property type="evidence" value="ECO:0007669"/>
    <property type="project" value="TreeGrafter"/>
</dbReference>
<comment type="function">
    <text evidence="7">Catalyzes the formation of 6,7-dimethyl-8-ribityllumazine by condensation of 5-amino-6-(D-ribitylamino)uracil with 3,4-dihydroxy-2-butanone 4-phosphate. This is the penultimate step in the biosynthesis of riboflavin.</text>
</comment>
<dbReference type="EC" id="2.5.1.78" evidence="3 7"/>
<dbReference type="NCBIfam" id="TIGR00114">
    <property type="entry name" value="lumazine-synth"/>
    <property type="match status" value="1"/>
</dbReference>
<keyword evidence="5 7" id="KW-0808">Transferase</keyword>
<feature type="binding site" evidence="7">
    <location>
        <position position="140"/>
    </location>
    <ligand>
        <name>(2S)-2-hydroxy-3-oxobutyl phosphate</name>
        <dbReference type="ChEBI" id="CHEBI:58830"/>
    </ligand>
</feature>
<dbReference type="InterPro" id="IPR036467">
    <property type="entry name" value="LS/RS_sf"/>
</dbReference>
<feature type="binding site" evidence="7">
    <location>
        <begin position="63"/>
        <end position="65"/>
    </location>
    <ligand>
        <name>5-amino-6-(D-ribitylamino)uracil</name>
        <dbReference type="ChEBI" id="CHEBI:15934"/>
    </ligand>
</feature>
<dbReference type="KEGG" id="lacs:H4075_08025"/>
<dbReference type="Proteomes" id="UP000515344">
    <property type="component" value="Chromosome"/>
</dbReference>
<reference evidence="9" key="1">
    <citation type="submission" date="2020-08" db="EMBL/GenBank/DDBJ databases">
        <title>Lacibacter sp. S13-6-6 genome sequencing.</title>
        <authorList>
            <person name="Jin L."/>
        </authorList>
    </citation>
    <scope>NUCLEOTIDE SEQUENCE [LARGE SCALE GENOMIC DNA]</scope>
    <source>
        <strain evidence="9">S13-6-6</strain>
    </source>
</reference>
<comment type="catalytic activity">
    <reaction evidence="6 7">
        <text>(2S)-2-hydroxy-3-oxobutyl phosphate + 5-amino-6-(D-ribitylamino)uracil = 6,7-dimethyl-8-(1-D-ribityl)lumazine + phosphate + 2 H2O + H(+)</text>
        <dbReference type="Rhea" id="RHEA:26152"/>
        <dbReference type="ChEBI" id="CHEBI:15377"/>
        <dbReference type="ChEBI" id="CHEBI:15378"/>
        <dbReference type="ChEBI" id="CHEBI:15934"/>
        <dbReference type="ChEBI" id="CHEBI:43474"/>
        <dbReference type="ChEBI" id="CHEBI:58201"/>
        <dbReference type="ChEBI" id="CHEBI:58830"/>
        <dbReference type="EC" id="2.5.1.78"/>
    </reaction>
</comment>
<dbReference type="UniPathway" id="UPA00275">
    <property type="reaction ID" value="UER00404"/>
</dbReference>
<name>A0A7G5XKW4_9BACT</name>
<dbReference type="InterPro" id="IPR034964">
    <property type="entry name" value="LS"/>
</dbReference>
<dbReference type="PANTHER" id="PTHR21058:SF0">
    <property type="entry name" value="6,7-DIMETHYL-8-RIBITYLLUMAZINE SYNTHASE"/>
    <property type="match status" value="1"/>
</dbReference>